<dbReference type="Gene3D" id="3.40.50.300">
    <property type="entry name" value="P-loop containing nucleotide triphosphate hydrolases"/>
    <property type="match status" value="1"/>
</dbReference>
<sequence>MGQTGTKKLETDIQTRNDLCVTQNPYGEFDLTGIYTETQSKGGRNVLQNWVTHPVNNIQTLHYRIESIRAGGIPSFEIDGNTLDFIEYYLNYNEPSPTTVLGVLSYYQWLKNKLQKNPWNYIKSRGCLYLCELIRELRQISSPIEESAQPDIIKQTLRMIRSYVDSNVFASIPNRETRLTCYEIDQFDYIFRNRGKIAVRGILDIVYELDAFRSAHQIAKEKGFCYPELHSGDTELVIHNFFHPALPQAVRNDWHLEEKHINIFTGSNMAGKSTTLKALSSVIWLAHAGLPVPATYMRCPVYKGIFTSINLPDSLKRGESHFYAEVLRIKSILEKVKEGDAYFIVFDELFRGTNARDAYEASVIVLNLLKKYPQSKFLLSTHIIELAEAFYTEKTCQFNYMESEIKDDRFICSYRLKEGISESRIGSWLVRKELNTNISTV</sequence>
<dbReference type="InterPro" id="IPR045076">
    <property type="entry name" value="MutS"/>
</dbReference>
<evidence type="ECO:0000256" key="2">
    <source>
        <dbReference type="ARBA" id="ARBA00022840"/>
    </source>
</evidence>
<dbReference type="SUPFAM" id="SSF52540">
    <property type="entry name" value="P-loop containing nucleoside triphosphate hydrolases"/>
    <property type="match status" value="1"/>
</dbReference>
<keyword evidence="1" id="KW-0547">Nucleotide-binding</keyword>
<protein>
    <recommendedName>
        <fullName evidence="4">DNA mismatch repair proteins mutS family domain-containing protein</fullName>
    </recommendedName>
</protein>
<proteinExistence type="predicted"/>
<dbReference type="EMBL" id="JACOOI010000022">
    <property type="protein sequence ID" value="MBC5644738.1"/>
    <property type="molecule type" value="Genomic_DNA"/>
</dbReference>
<evidence type="ECO:0000259" key="4">
    <source>
        <dbReference type="SMART" id="SM00534"/>
    </source>
</evidence>
<dbReference type="InterPro" id="IPR000432">
    <property type="entry name" value="DNA_mismatch_repair_MutS_C"/>
</dbReference>
<dbReference type="PANTHER" id="PTHR11361">
    <property type="entry name" value="DNA MISMATCH REPAIR PROTEIN MUTS FAMILY MEMBER"/>
    <property type="match status" value="1"/>
</dbReference>
<evidence type="ECO:0000313" key="5">
    <source>
        <dbReference type="EMBL" id="MBC5644738.1"/>
    </source>
</evidence>
<dbReference type="Gene3D" id="1.10.1420.10">
    <property type="match status" value="1"/>
</dbReference>
<evidence type="ECO:0000256" key="3">
    <source>
        <dbReference type="ARBA" id="ARBA00023125"/>
    </source>
</evidence>
<dbReference type="PANTHER" id="PTHR11361:SF99">
    <property type="entry name" value="DNA MISMATCH REPAIR PROTEIN"/>
    <property type="match status" value="1"/>
</dbReference>
<dbReference type="Pfam" id="PF00488">
    <property type="entry name" value="MutS_V"/>
    <property type="match status" value="1"/>
</dbReference>
<dbReference type="SMART" id="SM00534">
    <property type="entry name" value="MUTSac"/>
    <property type="match status" value="1"/>
</dbReference>
<keyword evidence="2" id="KW-0067">ATP-binding</keyword>
<evidence type="ECO:0000256" key="1">
    <source>
        <dbReference type="ARBA" id="ARBA00022741"/>
    </source>
</evidence>
<reference evidence="5 6" key="1">
    <citation type="submission" date="2020-08" db="EMBL/GenBank/DDBJ databases">
        <title>Genome public.</title>
        <authorList>
            <person name="Liu C."/>
            <person name="Sun Q."/>
        </authorList>
    </citation>
    <scope>NUCLEOTIDE SEQUENCE [LARGE SCALE GENOMIC DNA]</scope>
    <source>
        <strain evidence="5 6">BX2</strain>
    </source>
</reference>
<keyword evidence="6" id="KW-1185">Reference proteome</keyword>
<name>A0ABR7E504_9BACT</name>
<dbReference type="RefSeq" id="WP_186960566.1">
    <property type="nucleotide sequence ID" value="NZ_JACOOI010000022.1"/>
</dbReference>
<feature type="domain" description="DNA mismatch repair proteins mutS family" evidence="4">
    <location>
        <begin position="259"/>
        <end position="435"/>
    </location>
</feature>
<evidence type="ECO:0000313" key="6">
    <source>
        <dbReference type="Proteomes" id="UP000644010"/>
    </source>
</evidence>
<keyword evidence="3" id="KW-0238">DNA-binding</keyword>
<comment type="caution">
    <text evidence="5">The sequence shown here is derived from an EMBL/GenBank/DDBJ whole genome shotgun (WGS) entry which is preliminary data.</text>
</comment>
<organism evidence="5 6">
    <name type="scientific">Parabacteroides segnis</name>
    <dbReference type="NCBI Taxonomy" id="2763058"/>
    <lineage>
        <taxon>Bacteria</taxon>
        <taxon>Pseudomonadati</taxon>
        <taxon>Bacteroidota</taxon>
        <taxon>Bacteroidia</taxon>
        <taxon>Bacteroidales</taxon>
        <taxon>Tannerellaceae</taxon>
        <taxon>Parabacteroides</taxon>
    </lineage>
</organism>
<accession>A0ABR7E504</accession>
<gene>
    <name evidence="5" type="ORF">H8S77_17805</name>
</gene>
<dbReference type="InterPro" id="IPR027417">
    <property type="entry name" value="P-loop_NTPase"/>
</dbReference>
<dbReference type="Proteomes" id="UP000644010">
    <property type="component" value="Unassembled WGS sequence"/>
</dbReference>